<dbReference type="AlphaFoldDB" id="A0A183GB21"/>
<protein>
    <submittedName>
        <fullName evidence="3">Reverse transcriptase domain-containing protein</fullName>
    </submittedName>
</protein>
<accession>A0A183GB21</accession>
<dbReference type="InterPro" id="IPR036691">
    <property type="entry name" value="Endo/exonu/phosph_ase_sf"/>
</dbReference>
<accession>A0A3P8C8L4</accession>
<organism evidence="2 3">
    <name type="scientific">Heligmosomoides polygyrus</name>
    <name type="common">Parasitic roundworm</name>
    <dbReference type="NCBI Taxonomy" id="6339"/>
    <lineage>
        <taxon>Eukaryota</taxon>
        <taxon>Metazoa</taxon>
        <taxon>Ecdysozoa</taxon>
        <taxon>Nematoda</taxon>
        <taxon>Chromadorea</taxon>
        <taxon>Rhabditida</taxon>
        <taxon>Rhabditina</taxon>
        <taxon>Rhabditomorpha</taxon>
        <taxon>Strongyloidea</taxon>
        <taxon>Heligmosomidae</taxon>
        <taxon>Heligmosomoides</taxon>
    </lineage>
</organism>
<sequence length="162" mass="18879">MKQTRKIKYDVIGLTETRRHHFLHASGEESFLRTCHSRGVGGVGVLVNTHLAMNIDSYESLTTRIGLLRLKRCGSDDEEVEAFYVELEKFCKEDHTFYKVIVDDLNAKIGPRRLTEELHVRTHGLKWQYLRLKMIWSISLWNEQGERLSEFIMSTKTIHGNS</sequence>
<dbReference type="Gene3D" id="3.60.10.10">
    <property type="entry name" value="Endonuclease/exonuclease/phosphatase"/>
    <property type="match status" value="1"/>
</dbReference>
<name>A0A183GB21_HELPZ</name>
<keyword evidence="2" id="KW-1185">Reference proteome</keyword>
<dbReference type="EMBL" id="UZAH01031241">
    <property type="protein sequence ID" value="VDP14565.1"/>
    <property type="molecule type" value="Genomic_DNA"/>
</dbReference>
<gene>
    <name evidence="1" type="ORF">HPBE_LOCUS19263</name>
</gene>
<evidence type="ECO:0000313" key="1">
    <source>
        <dbReference type="EMBL" id="VDP14565.1"/>
    </source>
</evidence>
<evidence type="ECO:0000313" key="3">
    <source>
        <dbReference type="WBParaSite" id="HPBE_0001926401-mRNA-1"/>
    </source>
</evidence>
<evidence type="ECO:0000313" key="2">
    <source>
        <dbReference type="Proteomes" id="UP000050761"/>
    </source>
</evidence>
<proteinExistence type="predicted"/>
<dbReference type="WBParaSite" id="HPBE_0001926401-mRNA-1">
    <property type="protein sequence ID" value="HPBE_0001926401-mRNA-1"/>
    <property type="gene ID" value="HPBE_0001926401"/>
</dbReference>
<dbReference type="OrthoDB" id="410104at2759"/>
<reference evidence="1 2" key="1">
    <citation type="submission" date="2018-11" db="EMBL/GenBank/DDBJ databases">
        <authorList>
            <consortium name="Pathogen Informatics"/>
        </authorList>
    </citation>
    <scope>NUCLEOTIDE SEQUENCE [LARGE SCALE GENOMIC DNA]</scope>
</reference>
<dbReference type="Proteomes" id="UP000050761">
    <property type="component" value="Unassembled WGS sequence"/>
</dbReference>
<reference evidence="3" key="2">
    <citation type="submission" date="2019-09" db="UniProtKB">
        <authorList>
            <consortium name="WormBaseParasite"/>
        </authorList>
    </citation>
    <scope>IDENTIFICATION</scope>
</reference>